<sequence length="189" mass="20581">MAEPSRWVGIDDLELIGLGIAPRRLGMQESEKGSGRTESSGGQIASEVDSPWRRRLGSKDGQRIGNTGSRIVRLLSNLTASATKSRRTPNAFSSVTELTQSEPRTEAFRSHGPQAGQDRHLFDSSNAEIRCAIAVHVGQRHVWGFPRVCDTEIGFSAHHFAISAQGRHYPGVVSGRLNTTNSFSTSIIQ</sequence>
<gene>
    <name evidence="2" type="ORF">NEUTE1DRAFT_101787</name>
</gene>
<keyword evidence="3" id="KW-1185">Reference proteome</keyword>
<dbReference type="Proteomes" id="UP000008065">
    <property type="component" value="Unassembled WGS sequence"/>
</dbReference>
<dbReference type="HOGENOM" id="CLU_1448099_0_0_1"/>
<dbReference type="EMBL" id="GL891305">
    <property type="protein sequence ID" value="EGO56508.1"/>
    <property type="molecule type" value="Genomic_DNA"/>
</dbReference>
<protein>
    <submittedName>
        <fullName evidence="2">Uncharacterized protein</fullName>
    </submittedName>
</protein>
<evidence type="ECO:0000313" key="2">
    <source>
        <dbReference type="EMBL" id="EGO56508.1"/>
    </source>
</evidence>
<organism evidence="2 3">
    <name type="scientific">Neurospora tetrasperma (strain FGSC 2508 / ATCC MYA-4615 / P0657)</name>
    <dbReference type="NCBI Taxonomy" id="510951"/>
    <lineage>
        <taxon>Eukaryota</taxon>
        <taxon>Fungi</taxon>
        <taxon>Dikarya</taxon>
        <taxon>Ascomycota</taxon>
        <taxon>Pezizomycotina</taxon>
        <taxon>Sordariomycetes</taxon>
        <taxon>Sordariomycetidae</taxon>
        <taxon>Sordariales</taxon>
        <taxon>Sordariaceae</taxon>
        <taxon>Neurospora</taxon>
    </lineage>
</organism>
<dbReference type="AlphaFoldDB" id="F8MQ78"/>
<feature type="region of interest" description="Disordered" evidence="1">
    <location>
        <begin position="26"/>
        <end position="64"/>
    </location>
</feature>
<dbReference type="GeneID" id="20821817"/>
<dbReference type="RefSeq" id="XP_009852101.1">
    <property type="nucleotide sequence ID" value="XM_009853799.1"/>
</dbReference>
<reference evidence="3" key="1">
    <citation type="journal article" date="2011" name="Genetics">
        <title>Massive changes in genome architecture accompany the transition to self-fertility in the filamentous fungus Neurospora tetrasperma.</title>
        <authorList>
            <person name="Ellison C.E."/>
            <person name="Stajich J.E."/>
            <person name="Jacobson D.J."/>
            <person name="Natvig D.O."/>
            <person name="Lapidus A."/>
            <person name="Foster B."/>
            <person name="Aerts A."/>
            <person name="Riley R."/>
            <person name="Lindquist E.A."/>
            <person name="Grigoriev I.V."/>
            <person name="Taylor J.W."/>
        </authorList>
    </citation>
    <scope>NUCLEOTIDE SEQUENCE [LARGE SCALE GENOMIC DNA]</scope>
    <source>
        <strain evidence="3">FGSC 2508 / P0657</strain>
    </source>
</reference>
<evidence type="ECO:0000313" key="3">
    <source>
        <dbReference type="Proteomes" id="UP000008065"/>
    </source>
</evidence>
<feature type="region of interest" description="Disordered" evidence="1">
    <location>
        <begin position="83"/>
        <end position="118"/>
    </location>
</feature>
<dbReference type="KEGG" id="nte:NEUTE1DRAFT101787"/>
<feature type="compositionally biased region" description="Polar residues" evidence="1">
    <location>
        <begin position="83"/>
        <end position="102"/>
    </location>
</feature>
<proteinExistence type="predicted"/>
<evidence type="ECO:0000256" key="1">
    <source>
        <dbReference type="SAM" id="MobiDB-lite"/>
    </source>
</evidence>
<accession>F8MQ78</accession>
<dbReference type="VEuPathDB" id="FungiDB:NEUTE1DRAFT_101787"/>
<name>F8MQ78_NEUT8</name>